<feature type="region of interest" description="Disordered" evidence="1">
    <location>
        <begin position="244"/>
        <end position="271"/>
    </location>
</feature>
<feature type="compositionally biased region" description="Basic and acidic residues" evidence="1">
    <location>
        <begin position="255"/>
        <end position="271"/>
    </location>
</feature>
<reference evidence="2 3" key="1">
    <citation type="journal article" date="2023" name="Plants (Basel)">
        <title>Bridging the Gap: Combining Genomics and Transcriptomics Approaches to Understand Stylosanthes scabra, an Orphan Legume from the Brazilian Caatinga.</title>
        <authorList>
            <person name="Ferreira-Neto J.R.C."/>
            <person name="da Silva M.D."/>
            <person name="Binneck E."/>
            <person name="de Melo N.F."/>
            <person name="da Silva R.H."/>
            <person name="de Melo A.L.T.M."/>
            <person name="Pandolfi V."/>
            <person name="Bustamante F.O."/>
            <person name="Brasileiro-Vidal A.C."/>
            <person name="Benko-Iseppon A.M."/>
        </authorList>
    </citation>
    <scope>NUCLEOTIDE SEQUENCE [LARGE SCALE GENOMIC DNA]</scope>
    <source>
        <tissue evidence="2">Leaves</tissue>
    </source>
</reference>
<feature type="region of interest" description="Disordered" evidence="1">
    <location>
        <begin position="1"/>
        <end position="123"/>
    </location>
</feature>
<feature type="compositionally biased region" description="Polar residues" evidence="1">
    <location>
        <begin position="1"/>
        <end position="13"/>
    </location>
</feature>
<organism evidence="2 3">
    <name type="scientific">Stylosanthes scabra</name>
    <dbReference type="NCBI Taxonomy" id="79078"/>
    <lineage>
        <taxon>Eukaryota</taxon>
        <taxon>Viridiplantae</taxon>
        <taxon>Streptophyta</taxon>
        <taxon>Embryophyta</taxon>
        <taxon>Tracheophyta</taxon>
        <taxon>Spermatophyta</taxon>
        <taxon>Magnoliopsida</taxon>
        <taxon>eudicotyledons</taxon>
        <taxon>Gunneridae</taxon>
        <taxon>Pentapetalae</taxon>
        <taxon>rosids</taxon>
        <taxon>fabids</taxon>
        <taxon>Fabales</taxon>
        <taxon>Fabaceae</taxon>
        <taxon>Papilionoideae</taxon>
        <taxon>50 kb inversion clade</taxon>
        <taxon>dalbergioids sensu lato</taxon>
        <taxon>Dalbergieae</taxon>
        <taxon>Pterocarpus clade</taxon>
        <taxon>Stylosanthes</taxon>
    </lineage>
</organism>
<protein>
    <submittedName>
        <fullName evidence="2">Uncharacterized protein</fullName>
    </submittedName>
</protein>
<dbReference type="Proteomes" id="UP001341840">
    <property type="component" value="Unassembled WGS sequence"/>
</dbReference>
<keyword evidence="3" id="KW-1185">Reference proteome</keyword>
<dbReference type="EMBL" id="JASCZI010061524">
    <property type="protein sequence ID" value="MED6138916.1"/>
    <property type="molecule type" value="Genomic_DNA"/>
</dbReference>
<proteinExistence type="predicted"/>
<dbReference type="Gene3D" id="2.40.70.10">
    <property type="entry name" value="Acid Proteases"/>
    <property type="match status" value="1"/>
</dbReference>
<feature type="compositionally biased region" description="Basic and acidic residues" evidence="1">
    <location>
        <begin position="110"/>
        <end position="119"/>
    </location>
</feature>
<feature type="compositionally biased region" description="Low complexity" evidence="1">
    <location>
        <begin position="14"/>
        <end position="25"/>
    </location>
</feature>
<evidence type="ECO:0000313" key="3">
    <source>
        <dbReference type="Proteomes" id="UP001341840"/>
    </source>
</evidence>
<comment type="caution">
    <text evidence="2">The sequence shown here is derived from an EMBL/GenBank/DDBJ whole genome shotgun (WGS) entry which is preliminary data.</text>
</comment>
<gene>
    <name evidence="2" type="ORF">PIB30_079044</name>
</gene>
<dbReference type="InterPro" id="IPR021109">
    <property type="entry name" value="Peptidase_aspartic_dom_sf"/>
</dbReference>
<dbReference type="PANTHER" id="PTHR33067:SF9">
    <property type="entry name" value="RNA-DIRECTED DNA POLYMERASE"/>
    <property type="match status" value="1"/>
</dbReference>
<evidence type="ECO:0000313" key="2">
    <source>
        <dbReference type="EMBL" id="MED6138916.1"/>
    </source>
</evidence>
<accession>A0ABU6SR59</accession>
<sequence>MLQRITNQPNQTQPPSLILLPSPNLKGGINVIHSKEAEGEEDENEEGSVSWWYDLLAQLVDSDDEEDEESKDESEEEDEDENAEEDSEDEFVKEEDQTEEEESVNKKRKKDEEENHNNERTSIIATLFNDKEIKEEVPVKCEDPGPCLVTCKINGVEVRECLCDSGAYSSVMPYKLYKFLKLGPLKKTKEIFTITDAREKGGMPQVLLGRSFLKTAEFKLIYYDEIFTFSVGTAIEIFHLTQPPKPRKKSLHQLQESKGKKAPRGEKKAAAKMIEKETTYKRRKCSENS</sequence>
<name>A0ABU6SR59_9FABA</name>
<dbReference type="SUPFAM" id="SSF50630">
    <property type="entry name" value="Acid proteases"/>
    <property type="match status" value="1"/>
</dbReference>
<evidence type="ECO:0000256" key="1">
    <source>
        <dbReference type="SAM" id="MobiDB-lite"/>
    </source>
</evidence>
<feature type="compositionally biased region" description="Acidic residues" evidence="1">
    <location>
        <begin position="61"/>
        <end position="102"/>
    </location>
</feature>
<dbReference type="PANTHER" id="PTHR33067">
    <property type="entry name" value="RNA-DIRECTED DNA POLYMERASE-RELATED"/>
    <property type="match status" value="1"/>
</dbReference>